<gene>
    <name evidence="1" type="ORF">E5340_07375</name>
</gene>
<dbReference type="AlphaFoldDB" id="A0A4S2EFM2"/>
<dbReference type="EMBL" id="SRYK01000037">
    <property type="protein sequence ID" value="TGY54626.1"/>
    <property type="molecule type" value="Genomic_DNA"/>
</dbReference>
<sequence length="64" mass="6096">MENKFVVLTEKELTLVYGGKGGKSCVSNFLGGLAAGAAAGVPGGIVGIIGGANLGMVGGAISCL</sequence>
<dbReference type="GO" id="GO:0042742">
    <property type="term" value="P:defense response to bacterium"/>
    <property type="evidence" value="ECO:0007669"/>
    <property type="project" value="InterPro"/>
</dbReference>
<dbReference type="RefSeq" id="WP_135942219.1">
    <property type="nucleotide sequence ID" value="NZ_CABIVU010000022.1"/>
</dbReference>
<dbReference type="Pfam" id="PF10439">
    <property type="entry name" value="Bacteriocin_IIc"/>
    <property type="match status" value="1"/>
</dbReference>
<name>A0A4S2EFM2_9LACO</name>
<dbReference type="InterPro" id="IPR019493">
    <property type="entry name" value="Bacteriocin_IIb_lactacin-rel"/>
</dbReference>
<protein>
    <submittedName>
        <fullName evidence="1">Bacteriocin leader domain-containing protein</fullName>
    </submittedName>
</protein>
<comment type="caution">
    <text evidence="1">The sequence shown here is derived from an EMBL/GenBank/DDBJ whole genome shotgun (WGS) entry which is preliminary data.</text>
</comment>
<proteinExistence type="predicted"/>
<accession>A0A4S2EFM2</accession>
<evidence type="ECO:0000313" key="1">
    <source>
        <dbReference type="EMBL" id="TGY54626.1"/>
    </source>
</evidence>
<dbReference type="Proteomes" id="UP000306855">
    <property type="component" value="Unassembled WGS sequence"/>
</dbReference>
<reference evidence="1 2" key="1">
    <citation type="submission" date="2019-04" db="EMBL/GenBank/DDBJ databases">
        <title>Microbes associate with the intestines of laboratory mice.</title>
        <authorList>
            <person name="Navarre W."/>
            <person name="Wong E."/>
            <person name="Huang K."/>
            <person name="Tropini C."/>
            <person name="Ng K."/>
            <person name="Yu B."/>
        </authorList>
    </citation>
    <scope>NUCLEOTIDE SEQUENCE [LARGE SCALE GENOMIC DNA]</scope>
    <source>
        <strain evidence="1 2">NM26_J9</strain>
    </source>
</reference>
<evidence type="ECO:0000313" key="2">
    <source>
        <dbReference type="Proteomes" id="UP000306855"/>
    </source>
</evidence>
<organism evidence="1 2">
    <name type="scientific">Ligilactobacillus murinus</name>
    <dbReference type="NCBI Taxonomy" id="1622"/>
    <lineage>
        <taxon>Bacteria</taxon>
        <taxon>Bacillati</taxon>
        <taxon>Bacillota</taxon>
        <taxon>Bacilli</taxon>
        <taxon>Lactobacillales</taxon>
        <taxon>Lactobacillaceae</taxon>
        <taxon>Ligilactobacillus</taxon>
    </lineage>
</organism>